<gene>
    <name evidence="1" type="ORF">ACS15_4415</name>
</gene>
<name>A0AAC9BMZ9_9RALS</name>
<dbReference type="RefSeq" id="WP_021197722.1">
    <property type="nucleotide sequence ID" value="NZ_CP012606.1"/>
</dbReference>
<accession>A0AAC9BMZ9</accession>
<dbReference type="EMBL" id="CP012606">
    <property type="protein sequence ID" value="ANH75543.1"/>
    <property type="molecule type" value="Genomic_DNA"/>
</dbReference>
<reference evidence="1 2" key="1">
    <citation type="submission" date="2015-09" db="EMBL/GenBank/DDBJ databases">
        <authorList>
            <person name="Xu Y."/>
            <person name="Nagy A."/>
            <person name="Liu N.T."/>
            <person name="Nou X."/>
        </authorList>
    </citation>
    <scope>NUCLEOTIDE SEQUENCE [LARGE SCALE GENOMIC DNA]</scope>
    <source>
        <strain evidence="1 2">FC1138</strain>
    </source>
</reference>
<organism evidence="1 2">
    <name type="scientific">Ralstonia insidiosa</name>
    <dbReference type="NCBI Taxonomy" id="190721"/>
    <lineage>
        <taxon>Bacteria</taxon>
        <taxon>Pseudomonadati</taxon>
        <taxon>Pseudomonadota</taxon>
        <taxon>Betaproteobacteria</taxon>
        <taxon>Burkholderiales</taxon>
        <taxon>Burkholderiaceae</taxon>
        <taxon>Ralstonia</taxon>
    </lineage>
</organism>
<protein>
    <submittedName>
        <fullName evidence="1">Uncharacterized protein</fullName>
    </submittedName>
</protein>
<dbReference type="AlphaFoldDB" id="A0AAC9BMZ9"/>
<proteinExistence type="predicted"/>
<evidence type="ECO:0000313" key="2">
    <source>
        <dbReference type="Proteomes" id="UP000077927"/>
    </source>
</evidence>
<dbReference type="Proteomes" id="UP000077927">
    <property type="component" value="Chromosome 2"/>
</dbReference>
<sequence length="107" mass="12090">MLAQGLTIIEPVANGFRYGDHINLVHIATEDICLVKYRPISAEGTQTYAKLQFEDIERSTIMDSVNDDLAALHRRMNDLLAKVQSDDSQKDVARLLGKLKSKIYRVD</sequence>
<dbReference type="KEGG" id="rin:ACS15_4415"/>
<evidence type="ECO:0000313" key="1">
    <source>
        <dbReference type="EMBL" id="ANH75543.1"/>
    </source>
</evidence>